<keyword evidence="2" id="KW-1185">Reference proteome</keyword>
<dbReference type="OrthoDB" id="4358740at2759"/>
<dbReference type="Proteomes" id="UP001141434">
    <property type="component" value="Unassembled WGS sequence"/>
</dbReference>
<dbReference type="GeneID" id="81391340"/>
<name>A0A9W9G1G2_9EURO</name>
<accession>A0A9W9G1G2</accession>
<gene>
    <name evidence="1" type="ORF">NUU61_001590</name>
</gene>
<comment type="caution">
    <text evidence="1">The sequence shown here is derived from an EMBL/GenBank/DDBJ whole genome shotgun (WGS) entry which is preliminary data.</text>
</comment>
<evidence type="ECO:0000313" key="2">
    <source>
        <dbReference type="Proteomes" id="UP001141434"/>
    </source>
</evidence>
<dbReference type="RefSeq" id="XP_056515101.1">
    <property type="nucleotide sequence ID" value="XM_056652172.1"/>
</dbReference>
<organism evidence="1 2">
    <name type="scientific">Penicillium alfredii</name>
    <dbReference type="NCBI Taxonomy" id="1506179"/>
    <lineage>
        <taxon>Eukaryota</taxon>
        <taxon>Fungi</taxon>
        <taxon>Dikarya</taxon>
        <taxon>Ascomycota</taxon>
        <taxon>Pezizomycotina</taxon>
        <taxon>Eurotiomycetes</taxon>
        <taxon>Eurotiomycetidae</taxon>
        <taxon>Eurotiales</taxon>
        <taxon>Aspergillaceae</taxon>
        <taxon>Penicillium</taxon>
    </lineage>
</organism>
<reference evidence="1" key="2">
    <citation type="journal article" date="2023" name="IMA Fungus">
        <title>Comparative genomic study of the Penicillium genus elucidates a diverse pangenome and 15 lateral gene transfer events.</title>
        <authorList>
            <person name="Petersen C."/>
            <person name="Sorensen T."/>
            <person name="Nielsen M.R."/>
            <person name="Sondergaard T.E."/>
            <person name="Sorensen J.L."/>
            <person name="Fitzpatrick D.A."/>
            <person name="Frisvad J.C."/>
            <person name="Nielsen K.L."/>
        </authorList>
    </citation>
    <scope>NUCLEOTIDE SEQUENCE</scope>
    <source>
        <strain evidence="1">IBT 34128</strain>
    </source>
</reference>
<reference evidence="1" key="1">
    <citation type="submission" date="2022-11" db="EMBL/GenBank/DDBJ databases">
        <authorList>
            <person name="Petersen C."/>
        </authorList>
    </citation>
    <scope>NUCLEOTIDE SEQUENCE</scope>
    <source>
        <strain evidence="1">IBT 34128</strain>
    </source>
</reference>
<sequence length="153" mass="17956">MANLFDIRKEIFGSDDTKRIVIKVNTNILDSQDYRASANGVASEIFPEWERDSRVHFLAIDVWSERTFMVIDINHHDYDFHTAHKTKAILPVYVLQQRRRNRPWTLIRWPQEDGPLAASLADLHNVNGFDTLTPFLENHNSRIVHANPREFYV</sequence>
<protein>
    <submittedName>
        <fullName evidence="1">Uncharacterized protein</fullName>
    </submittedName>
</protein>
<dbReference type="EMBL" id="JAPMSZ010000003">
    <property type="protein sequence ID" value="KAJ5110333.1"/>
    <property type="molecule type" value="Genomic_DNA"/>
</dbReference>
<proteinExistence type="predicted"/>
<evidence type="ECO:0000313" key="1">
    <source>
        <dbReference type="EMBL" id="KAJ5110333.1"/>
    </source>
</evidence>
<dbReference type="AlphaFoldDB" id="A0A9W9G1G2"/>